<sequence length="101" mass="11523">MDLTAAVISPIDIHIWLSPEYFSPQLTILFFHRLAQLGHLKNFQFTFWNPTDTPKDVIDAFLEAVAANKILKTLTVSDLGHHLKDLLRVLESHDGLRTLKC</sequence>
<dbReference type="EMBL" id="BDSP01000144">
    <property type="protein sequence ID" value="GAX20218.1"/>
    <property type="molecule type" value="Genomic_DNA"/>
</dbReference>
<evidence type="ECO:0000313" key="2">
    <source>
        <dbReference type="Proteomes" id="UP000198406"/>
    </source>
</evidence>
<accession>A0A1Z5K2G5</accession>
<evidence type="ECO:0000313" key="1">
    <source>
        <dbReference type="EMBL" id="GAX20218.1"/>
    </source>
</evidence>
<proteinExistence type="predicted"/>
<dbReference type="Proteomes" id="UP000198406">
    <property type="component" value="Unassembled WGS sequence"/>
</dbReference>
<organism evidence="1 2">
    <name type="scientific">Fistulifera solaris</name>
    <name type="common">Oleaginous diatom</name>
    <dbReference type="NCBI Taxonomy" id="1519565"/>
    <lineage>
        <taxon>Eukaryota</taxon>
        <taxon>Sar</taxon>
        <taxon>Stramenopiles</taxon>
        <taxon>Ochrophyta</taxon>
        <taxon>Bacillariophyta</taxon>
        <taxon>Bacillariophyceae</taxon>
        <taxon>Bacillariophycidae</taxon>
        <taxon>Naviculales</taxon>
        <taxon>Naviculaceae</taxon>
        <taxon>Fistulifera</taxon>
    </lineage>
</organism>
<name>A0A1Z5K2G5_FISSO</name>
<reference evidence="1 2" key="1">
    <citation type="journal article" date="2015" name="Plant Cell">
        <title>Oil accumulation by the oleaginous diatom Fistulifera solaris as revealed by the genome and transcriptome.</title>
        <authorList>
            <person name="Tanaka T."/>
            <person name="Maeda Y."/>
            <person name="Veluchamy A."/>
            <person name="Tanaka M."/>
            <person name="Abida H."/>
            <person name="Marechal E."/>
            <person name="Bowler C."/>
            <person name="Muto M."/>
            <person name="Sunaga Y."/>
            <person name="Tanaka M."/>
            <person name="Yoshino T."/>
            <person name="Taniguchi T."/>
            <person name="Fukuda Y."/>
            <person name="Nemoto M."/>
            <person name="Matsumoto M."/>
            <person name="Wong P.S."/>
            <person name="Aburatani S."/>
            <person name="Fujibuchi W."/>
        </authorList>
    </citation>
    <scope>NUCLEOTIDE SEQUENCE [LARGE SCALE GENOMIC DNA]</scope>
    <source>
        <strain evidence="1 2">JPCC DA0580</strain>
    </source>
</reference>
<comment type="caution">
    <text evidence="1">The sequence shown here is derived from an EMBL/GenBank/DDBJ whole genome shotgun (WGS) entry which is preliminary data.</text>
</comment>
<keyword evidence="2" id="KW-1185">Reference proteome</keyword>
<protein>
    <submittedName>
        <fullName evidence="1">Uncharacterized protein</fullName>
    </submittedName>
</protein>
<dbReference type="AlphaFoldDB" id="A0A1Z5K2G5"/>
<dbReference type="InParanoid" id="A0A1Z5K2G5"/>
<gene>
    <name evidence="1" type="ORF">FisN_12Hu063</name>
</gene>